<proteinExistence type="predicted"/>
<evidence type="ECO:0000313" key="4">
    <source>
        <dbReference type="Proteomes" id="UP001589896"/>
    </source>
</evidence>
<keyword evidence="4" id="KW-1185">Reference proteome</keyword>
<dbReference type="InterPro" id="IPR028098">
    <property type="entry name" value="Glyco_trans_4-like_N"/>
</dbReference>
<dbReference type="Gene3D" id="3.40.50.2000">
    <property type="entry name" value="Glycogen Phosphorylase B"/>
    <property type="match status" value="2"/>
</dbReference>
<dbReference type="InterPro" id="IPR001296">
    <property type="entry name" value="Glyco_trans_1"/>
</dbReference>
<feature type="domain" description="Glycosyl transferase family 1" evidence="1">
    <location>
        <begin position="277"/>
        <end position="428"/>
    </location>
</feature>
<name>A0ABV6RHZ9_9GAMM</name>
<dbReference type="SUPFAM" id="SSF53756">
    <property type="entry name" value="UDP-Glycosyltransferase/glycogen phosphorylase"/>
    <property type="match status" value="1"/>
</dbReference>
<comment type="caution">
    <text evidence="3">The sequence shown here is derived from an EMBL/GenBank/DDBJ whole genome shotgun (WGS) entry which is preliminary data.</text>
</comment>
<protein>
    <submittedName>
        <fullName evidence="3">Glycosyltransferase</fullName>
        <ecNumber evidence="3">2.4.-.-</ecNumber>
    </submittedName>
</protein>
<dbReference type="Pfam" id="PF00534">
    <property type="entry name" value="Glycos_transf_1"/>
    <property type="match status" value="1"/>
</dbReference>
<reference evidence="3 4" key="1">
    <citation type="submission" date="2024-09" db="EMBL/GenBank/DDBJ databases">
        <authorList>
            <person name="Sun Q."/>
            <person name="Mori K."/>
        </authorList>
    </citation>
    <scope>NUCLEOTIDE SEQUENCE [LARGE SCALE GENOMIC DNA]</scope>
    <source>
        <strain evidence="3 4">KCTC 23076</strain>
    </source>
</reference>
<dbReference type="PANTHER" id="PTHR12526:SF630">
    <property type="entry name" value="GLYCOSYLTRANSFERASE"/>
    <property type="match status" value="1"/>
</dbReference>
<dbReference type="PANTHER" id="PTHR12526">
    <property type="entry name" value="GLYCOSYLTRANSFERASE"/>
    <property type="match status" value="1"/>
</dbReference>
<dbReference type="RefSeq" id="WP_386664335.1">
    <property type="nucleotide sequence ID" value="NZ_JBHLTG010000001.1"/>
</dbReference>
<feature type="domain" description="Glycosyltransferase subfamily 4-like N-terminal" evidence="2">
    <location>
        <begin position="104"/>
        <end position="260"/>
    </location>
</feature>
<evidence type="ECO:0000259" key="2">
    <source>
        <dbReference type="Pfam" id="PF13439"/>
    </source>
</evidence>
<dbReference type="EMBL" id="JBHLTG010000001">
    <property type="protein sequence ID" value="MFC0676610.1"/>
    <property type="molecule type" value="Genomic_DNA"/>
</dbReference>
<dbReference type="GO" id="GO:0016757">
    <property type="term" value="F:glycosyltransferase activity"/>
    <property type="evidence" value="ECO:0007669"/>
    <property type="project" value="UniProtKB-KW"/>
</dbReference>
<dbReference type="EC" id="2.4.-.-" evidence="3"/>
<sequence length="458" mass="49979">MADRHQRRDAALDAIGFVERDHDAGQRGLGQHGQLLRRESIGRAKWHPAVQPPVGNCGPAASDPLVPMPPSSTRDAALRPADALQGSPARRVRVLHFVTGGFSGGATQVAIALVNAARDSDTIEPLLVLRRKRHTDPTRIAELECAGTPVAVVPGGLTLATVWALVRLCRQFRPDVLVAHGFSEHLWGRYAGLLARVPQLVHVEHNTRERYTRWRLAQTRWLARRTARIVGCSEGVRLRLLELGMPAARTIAIPNGIRLEPFADADSIDFMQRLPGIVMVARYSKQKDHATLLRAVALLRERGLKPEVWLAGGGKALHQKPVERLAAELGLSEQVHLLGVVRDVPQRLMAQRICVLSTHYEGMPLALIEGMAAGCAVVGSAVPGVREVIRDGEDGHLVPEGDAAALADVLERLLRDDAHAQQLGRAARAAAIERYSRELMNQRYEQLFLELAGGVDAA</sequence>
<accession>A0ABV6RHZ9</accession>
<gene>
    <name evidence="3" type="ORF">ACFFGH_01925</name>
</gene>
<dbReference type="Pfam" id="PF13439">
    <property type="entry name" value="Glyco_transf_4"/>
    <property type="match status" value="1"/>
</dbReference>
<evidence type="ECO:0000259" key="1">
    <source>
        <dbReference type="Pfam" id="PF00534"/>
    </source>
</evidence>
<dbReference type="Proteomes" id="UP001589896">
    <property type="component" value="Unassembled WGS sequence"/>
</dbReference>
<evidence type="ECO:0000313" key="3">
    <source>
        <dbReference type="EMBL" id="MFC0676610.1"/>
    </source>
</evidence>
<keyword evidence="3" id="KW-0808">Transferase</keyword>
<organism evidence="3 4">
    <name type="scientific">Lysobacter korlensis</name>
    <dbReference type="NCBI Taxonomy" id="553636"/>
    <lineage>
        <taxon>Bacteria</taxon>
        <taxon>Pseudomonadati</taxon>
        <taxon>Pseudomonadota</taxon>
        <taxon>Gammaproteobacteria</taxon>
        <taxon>Lysobacterales</taxon>
        <taxon>Lysobacteraceae</taxon>
        <taxon>Lysobacter</taxon>
    </lineage>
</organism>
<keyword evidence="3" id="KW-0328">Glycosyltransferase</keyword>